<feature type="region of interest" description="Disordered" evidence="1">
    <location>
        <begin position="180"/>
        <end position="237"/>
    </location>
</feature>
<dbReference type="Proteomes" id="UP001162891">
    <property type="component" value="Chromosome"/>
</dbReference>
<evidence type="ECO:0000256" key="1">
    <source>
        <dbReference type="SAM" id="MobiDB-lite"/>
    </source>
</evidence>
<evidence type="ECO:0000313" key="3">
    <source>
        <dbReference type="EMBL" id="BDG02860.1"/>
    </source>
</evidence>
<dbReference type="RefSeq" id="WP_248360540.1">
    <property type="nucleotide sequence ID" value="NZ_AP025591.1"/>
</dbReference>
<proteinExistence type="predicted"/>
<keyword evidence="2" id="KW-0732">Signal</keyword>
<gene>
    <name evidence="3" type="ORF">AMOR_18560</name>
</gene>
<feature type="signal peptide" evidence="2">
    <location>
        <begin position="1"/>
        <end position="20"/>
    </location>
</feature>
<evidence type="ECO:0000256" key="2">
    <source>
        <dbReference type="SAM" id="SignalP"/>
    </source>
</evidence>
<organism evidence="3 4">
    <name type="scientific">Anaeromyxobacter oryzae</name>
    <dbReference type="NCBI Taxonomy" id="2918170"/>
    <lineage>
        <taxon>Bacteria</taxon>
        <taxon>Pseudomonadati</taxon>
        <taxon>Myxococcota</taxon>
        <taxon>Myxococcia</taxon>
        <taxon>Myxococcales</taxon>
        <taxon>Cystobacterineae</taxon>
        <taxon>Anaeromyxobacteraceae</taxon>
        <taxon>Anaeromyxobacter</taxon>
    </lineage>
</organism>
<feature type="compositionally biased region" description="Basic and acidic residues" evidence="1">
    <location>
        <begin position="193"/>
        <end position="237"/>
    </location>
</feature>
<protein>
    <submittedName>
        <fullName evidence="3">Uncharacterized protein</fullName>
    </submittedName>
</protein>
<sequence length="237" mass="27623">MRHLFVALSLLLGSVSQAHAQVGVHVDVGVAVPGVQIGIHMPAYPRLVAVPGYPVYYAPAASSNYFFYDGAYWVYQGDTWYVSSWYAGPWNVVEPYDVPVFLLRVPVRYYRQPPPYFRGWRADMPPRWGERWGRDWEARRAGWDRWDRRSVPRPAPLPVYQRSYAGDRYPREVEQQRSIRAERYRYQPSEPVTRQHYDAGSGRGEHGRPDQGERRAPEHSQRGEGRGRGEERGHEHR</sequence>
<accession>A0ABN6MRI0</accession>
<feature type="chain" id="PRO_5045042779" evidence="2">
    <location>
        <begin position="21"/>
        <end position="237"/>
    </location>
</feature>
<keyword evidence="4" id="KW-1185">Reference proteome</keyword>
<name>A0ABN6MRI0_9BACT</name>
<evidence type="ECO:0000313" key="4">
    <source>
        <dbReference type="Proteomes" id="UP001162891"/>
    </source>
</evidence>
<dbReference type="EMBL" id="AP025591">
    <property type="protein sequence ID" value="BDG02860.1"/>
    <property type="molecule type" value="Genomic_DNA"/>
</dbReference>
<reference evidence="4" key="1">
    <citation type="journal article" date="2022" name="Int. J. Syst. Evol. Microbiol.">
        <title>Anaeromyxobacter oryzae sp. nov., Anaeromyxobacter diazotrophicus sp. nov. and Anaeromyxobacter paludicola sp. nov., isolated from paddy soils.</title>
        <authorList>
            <person name="Itoh H."/>
            <person name="Xu Z."/>
            <person name="Mise K."/>
            <person name="Masuda Y."/>
            <person name="Ushijima N."/>
            <person name="Hayakawa C."/>
            <person name="Shiratori Y."/>
            <person name="Senoo K."/>
        </authorList>
    </citation>
    <scope>NUCLEOTIDE SEQUENCE [LARGE SCALE GENOMIC DNA]</scope>
    <source>
        <strain evidence="4">Red232</strain>
    </source>
</reference>